<evidence type="ECO:0000256" key="5">
    <source>
        <dbReference type="ARBA" id="ARBA00022946"/>
    </source>
</evidence>
<evidence type="ECO:0000256" key="10">
    <source>
        <dbReference type="ARBA" id="ARBA00024039"/>
    </source>
</evidence>
<keyword evidence="8" id="KW-1015">Disulfide bond</keyword>
<evidence type="ECO:0000313" key="12">
    <source>
        <dbReference type="EMBL" id="KAI0492572.1"/>
    </source>
</evidence>
<evidence type="ECO:0000256" key="7">
    <source>
        <dbReference type="ARBA" id="ARBA00023002"/>
    </source>
</evidence>
<keyword evidence="3" id="KW-0150">Chloroplast</keyword>
<dbReference type="GO" id="GO:0045454">
    <property type="term" value="P:cell redox homeostasis"/>
    <property type="evidence" value="ECO:0007669"/>
    <property type="project" value="InterPro"/>
</dbReference>
<evidence type="ECO:0000256" key="8">
    <source>
        <dbReference type="ARBA" id="ARBA00023157"/>
    </source>
</evidence>
<organism evidence="12 13">
    <name type="scientific">Dendrobium nobile</name>
    <name type="common">Orchid</name>
    <dbReference type="NCBI Taxonomy" id="94219"/>
    <lineage>
        <taxon>Eukaryota</taxon>
        <taxon>Viridiplantae</taxon>
        <taxon>Streptophyta</taxon>
        <taxon>Embryophyta</taxon>
        <taxon>Tracheophyta</taxon>
        <taxon>Spermatophyta</taxon>
        <taxon>Magnoliopsida</taxon>
        <taxon>Liliopsida</taxon>
        <taxon>Asparagales</taxon>
        <taxon>Orchidaceae</taxon>
        <taxon>Epidendroideae</taxon>
        <taxon>Malaxideae</taxon>
        <taxon>Dendrobiinae</taxon>
        <taxon>Dendrobium</taxon>
    </lineage>
</organism>
<dbReference type="InterPro" id="IPR036249">
    <property type="entry name" value="Thioredoxin-like_sf"/>
</dbReference>
<keyword evidence="2" id="KW-0813">Transport</keyword>
<dbReference type="Pfam" id="PF00085">
    <property type="entry name" value="Thioredoxin"/>
    <property type="match status" value="1"/>
</dbReference>
<keyword evidence="5" id="KW-0809">Transit peptide</keyword>
<keyword evidence="7" id="KW-0560">Oxidoreductase</keyword>
<evidence type="ECO:0000256" key="2">
    <source>
        <dbReference type="ARBA" id="ARBA00022448"/>
    </source>
</evidence>
<feature type="domain" description="Thioredoxin" evidence="11">
    <location>
        <begin position="75"/>
        <end position="113"/>
    </location>
</feature>
<evidence type="ECO:0000256" key="6">
    <source>
        <dbReference type="ARBA" id="ARBA00022982"/>
    </source>
</evidence>
<evidence type="ECO:0000256" key="4">
    <source>
        <dbReference type="ARBA" id="ARBA00022640"/>
    </source>
</evidence>
<keyword evidence="6" id="KW-0249">Electron transport</keyword>
<sequence length="173" mass="18993">MAAGIQGSPPLPFVAYADGGRLSSPATPFLLTLRPTNNSSTVPLPFFRSVSTRNRRTSLAAAAAKKKYIEEDYLVKKVTAKELEEIVRGERSIPVVLDFYATWCGPCILMAQDLEMVRGLPTLYFISPDPTKNAIRTEGLIPREMIKNIIDNEMTGGLSKASATSVYQDESFC</sequence>
<keyword evidence="9" id="KW-0676">Redox-active center</keyword>
<evidence type="ECO:0000256" key="9">
    <source>
        <dbReference type="ARBA" id="ARBA00023284"/>
    </source>
</evidence>
<dbReference type="SUPFAM" id="SSF52833">
    <property type="entry name" value="Thioredoxin-like"/>
    <property type="match status" value="1"/>
</dbReference>
<comment type="subcellular location">
    <subcellularLocation>
        <location evidence="1">Plastid</location>
        <location evidence="1">Chloroplast</location>
    </subcellularLocation>
</comment>
<dbReference type="GO" id="GO:0009657">
    <property type="term" value="P:plastid organization"/>
    <property type="evidence" value="ECO:0007669"/>
    <property type="project" value="TreeGrafter"/>
</dbReference>
<protein>
    <recommendedName>
        <fullName evidence="11">Thioredoxin domain-containing protein</fullName>
    </recommendedName>
</protein>
<name>A0A8T3A9U7_DENNO</name>
<dbReference type="Gene3D" id="3.40.30.10">
    <property type="entry name" value="Glutaredoxin"/>
    <property type="match status" value="1"/>
</dbReference>
<accession>A0A8T3A9U7</accession>
<comment type="caution">
    <text evidence="12">The sequence shown here is derived from an EMBL/GenBank/DDBJ whole genome shotgun (WGS) entry which is preliminary data.</text>
</comment>
<dbReference type="GO" id="GO:0009507">
    <property type="term" value="C:chloroplast"/>
    <property type="evidence" value="ECO:0007669"/>
    <property type="project" value="UniProtKB-SubCell"/>
</dbReference>
<dbReference type="SMR" id="A0A8T3A9U7"/>
<evidence type="ECO:0000256" key="1">
    <source>
        <dbReference type="ARBA" id="ARBA00004229"/>
    </source>
</evidence>
<dbReference type="EMBL" id="JAGYWB010000018">
    <property type="protein sequence ID" value="KAI0492572.1"/>
    <property type="molecule type" value="Genomic_DNA"/>
</dbReference>
<dbReference type="InterPro" id="IPR044182">
    <property type="entry name" value="CITRX"/>
</dbReference>
<evidence type="ECO:0000256" key="3">
    <source>
        <dbReference type="ARBA" id="ARBA00022528"/>
    </source>
</evidence>
<dbReference type="GO" id="GO:0009579">
    <property type="term" value="C:thylakoid"/>
    <property type="evidence" value="ECO:0007669"/>
    <property type="project" value="TreeGrafter"/>
</dbReference>
<comment type="similarity">
    <text evidence="10">Belongs to the thioredoxin family. Plant CITRX-type subfamily.</text>
</comment>
<gene>
    <name evidence="12" type="ORF">KFK09_026845</name>
</gene>
<dbReference type="Proteomes" id="UP000829196">
    <property type="component" value="Unassembled WGS sequence"/>
</dbReference>
<dbReference type="AlphaFoldDB" id="A0A8T3A9U7"/>
<evidence type="ECO:0000259" key="11">
    <source>
        <dbReference type="Pfam" id="PF00085"/>
    </source>
</evidence>
<keyword evidence="13" id="KW-1185">Reference proteome</keyword>
<keyword evidence="4" id="KW-0934">Plastid</keyword>
<dbReference type="GO" id="GO:0015035">
    <property type="term" value="F:protein-disulfide reductase activity"/>
    <property type="evidence" value="ECO:0007669"/>
    <property type="project" value="InterPro"/>
</dbReference>
<dbReference type="InterPro" id="IPR013766">
    <property type="entry name" value="Thioredoxin_domain"/>
</dbReference>
<reference evidence="12" key="1">
    <citation type="journal article" date="2022" name="Front. Genet.">
        <title>Chromosome-Scale Assembly of the Dendrobium nobile Genome Provides Insights Into the Molecular Mechanism of the Biosynthesis of the Medicinal Active Ingredient of Dendrobium.</title>
        <authorList>
            <person name="Xu Q."/>
            <person name="Niu S.-C."/>
            <person name="Li K.-L."/>
            <person name="Zheng P.-J."/>
            <person name="Zhang X.-J."/>
            <person name="Jia Y."/>
            <person name="Liu Y."/>
            <person name="Niu Y.-X."/>
            <person name="Yu L.-H."/>
            <person name="Chen D.-F."/>
            <person name="Zhang G.-Q."/>
        </authorList>
    </citation>
    <scope>NUCLEOTIDE SEQUENCE</scope>
    <source>
        <tissue evidence="12">Leaf</tissue>
    </source>
</reference>
<proteinExistence type="inferred from homology"/>
<evidence type="ECO:0000313" key="13">
    <source>
        <dbReference type="Proteomes" id="UP000829196"/>
    </source>
</evidence>
<dbReference type="PANTHER" id="PTHR47834">
    <property type="entry name" value="THIOREDOXIN-LIKE PROTEIN CITRX, CHLOROPLASTIC"/>
    <property type="match status" value="1"/>
</dbReference>
<dbReference type="PANTHER" id="PTHR47834:SF2">
    <property type="entry name" value="THIOREDOXIN-LIKE PROTEIN CITRX, CHLOROPLASTIC"/>
    <property type="match status" value="1"/>
</dbReference>
<dbReference type="CDD" id="cd02947">
    <property type="entry name" value="TRX_family"/>
    <property type="match status" value="1"/>
</dbReference>
<dbReference type="OrthoDB" id="2121326at2759"/>